<comment type="caution">
    <text evidence="7">The sequence shown here is derived from an EMBL/GenBank/DDBJ whole genome shotgun (WGS) entry which is preliminary data.</text>
</comment>
<protein>
    <submittedName>
        <fullName evidence="7">DNA-binding protein</fullName>
    </submittedName>
</protein>
<evidence type="ECO:0000313" key="7">
    <source>
        <dbReference type="EMBL" id="OZI33913.1"/>
    </source>
</evidence>
<dbReference type="InterPro" id="IPR000524">
    <property type="entry name" value="Tscrpt_reg_HTH_GntR"/>
</dbReference>
<keyword evidence="5" id="KW-0804">Transcription</keyword>
<dbReference type="CDD" id="cd00609">
    <property type="entry name" value="AAT_like"/>
    <property type="match status" value="1"/>
</dbReference>
<keyword evidence="8" id="KW-1185">Reference proteome</keyword>
<dbReference type="Gene3D" id="1.10.10.10">
    <property type="entry name" value="Winged helix-like DNA-binding domain superfamily/Winged helix DNA-binding domain"/>
    <property type="match status" value="1"/>
</dbReference>
<evidence type="ECO:0000256" key="1">
    <source>
        <dbReference type="ARBA" id="ARBA00005384"/>
    </source>
</evidence>
<dbReference type="InterPro" id="IPR015424">
    <property type="entry name" value="PyrdxlP-dep_Trfase"/>
</dbReference>
<dbReference type="InterPro" id="IPR051446">
    <property type="entry name" value="HTH_trans_reg/aminotransferase"/>
</dbReference>
<name>A0A261SBY9_9BORD</name>
<dbReference type="PRINTS" id="PR00035">
    <property type="entry name" value="HTHGNTR"/>
</dbReference>
<dbReference type="SUPFAM" id="SSF46785">
    <property type="entry name" value="Winged helix' DNA-binding domain"/>
    <property type="match status" value="1"/>
</dbReference>
<dbReference type="PANTHER" id="PTHR46577:SF1">
    <property type="entry name" value="HTH-TYPE TRANSCRIPTIONAL REGULATORY PROTEIN GABR"/>
    <property type="match status" value="1"/>
</dbReference>
<reference evidence="8" key="1">
    <citation type="submission" date="2017-05" db="EMBL/GenBank/DDBJ databases">
        <title>Complete and WGS of Bordetella genogroups.</title>
        <authorList>
            <person name="Spilker T."/>
            <person name="Lipuma J."/>
        </authorList>
    </citation>
    <scope>NUCLEOTIDE SEQUENCE [LARGE SCALE GENOMIC DNA]</scope>
    <source>
        <strain evidence="8">AU16122</strain>
    </source>
</reference>
<comment type="similarity">
    <text evidence="1">In the C-terminal section; belongs to the class-I pyridoxal-phosphate-dependent aminotransferase family.</text>
</comment>
<keyword evidence="3" id="KW-0805">Transcription regulation</keyword>
<dbReference type="Pfam" id="PF00392">
    <property type="entry name" value="GntR"/>
    <property type="match status" value="1"/>
</dbReference>
<evidence type="ECO:0000256" key="2">
    <source>
        <dbReference type="ARBA" id="ARBA00022898"/>
    </source>
</evidence>
<dbReference type="Proteomes" id="UP000216020">
    <property type="component" value="Unassembled WGS sequence"/>
</dbReference>
<organism evidence="7 8">
    <name type="scientific">Bordetella genomosp. 10</name>
    <dbReference type="NCBI Taxonomy" id="1416804"/>
    <lineage>
        <taxon>Bacteria</taxon>
        <taxon>Pseudomonadati</taxon>
        <taxon>Pseudomonadota</taxon>
        <taxon>Betaproteobacteria</taxon>
        <taxon>Burkholderiales</taxon>
        <taxon>Alcaligenaceae</taxon>
        <taxon>Bordetella</taxon>
    </lineage>
</organism>
<dbReference type="PANTHER" id="PTHR46577">
    <property type="entry name" value="HTH-TYPE TRANSCRIPTIONAL REGULATORY PROTEIN GABR"/>
    <property type="match status" value="1"/>
</dbReference>
<dbReference type="InterPro" id="IPR004839">
    <property type="entry name" value="Aminotransferase_I/II_large"/>
</dbReference>
<dbReference type="PROSITE" id="PS50949">
    <property type="entry name" value="HTH_GNTR"/>
    <property type="match status" value="1"/>
</dbReference>
<evidence type="ECO:0000259" key="6">
    <source>
        <dbReference type="PROSITE" id="PS50949"/>
    </source>
</evidence>
<evidence type="ECO:0000256" key="3">
    <source>
        <dbReference type="ARBA" id="ARBA00023015"/>
    </source>
</evidence>
<dbReference type="InterPro" id="IPR036390">
    <property type="entry name" value="WH_DNA-bd_sf"/>
</dbReference>
<dbReference type="EMBL" id="NEVM01000002">
    <property type="protein sequence ID" value="OZI33913.1"/>
    <property type="molecule type" value="Genomic_DNA"/>
</dbReference>
<dbReference type="SUPFAM" id="SSF53383">
    <property type="entry name" value="PLP-dependent transferases"/>
    <property type="match status" value="1"/>
</dbReference>
<sequence>MRDVSLSEVLLQRLDRGEKEPLSRQIYTVLRTLILDGEIAAGVKMPATRTLADDLGLSRNTVMHAYEQLLAEGYVVSAFGSGTFVSDTAPRTRGAGHSPGHADDPAWHQAALSSRGARLVRLASASDSQLGAFVPGVPDVSLFPHAIWNKLLGRRWRSPPPDLLTYAHGAGYMPLRRVLAEHLRLSRAVRCEPEQVVLTTGIHQSIGLLARLLGDAGQAAWMENPGYWGARAMLQACGIETVPVDVDDEGMAPDAAQLARPPRFIFVTPSHQYPLGHIMSLSRRRALLDYARQHGAWIVEDDYDSEFRFGGKPLASLQGMDQHDRVLYLGTFSKTLYPGIRLGYMVLPRALAAPFGIGLSELYREGRLMDQAVLADFIEKGHYATHLRRMRQVYARRQTLLRDAITAQFGPGWPISTHEAGLHLVMHLPAGTDDLGIAIAARTLGLAVRPLSRYYEGTAGAPGLLLGYACVPDNLIGPSFQRLVQVITPALEHRRRAPMTRGA</sequence>
<proteinExistence type="inferred from homology"/>
<dbReference type="InterPro" id="IPR036388">
    <property type="entry name" value="WH-like_DNA-bd_sf"/>
</dbReference>
<evidence type="ECO:0000256" key="5">
    <source>
        <dbReference type="ARBA" id="ARBA00023163"/>
    </source>
</evidence>
<keyword evidence="2" id="KW-0663">Pyridoxal phosphate</keyword>
<evidence type="ECO:0000313" key="8">
    <source>
        <dbReference type="Proteomes" id="UP000216020"/>
    </source>
</evidence>
<dbReference type="Pfam" id="PF00155">
    <property type="entry name" value="Aminotran_1_2"/>
    <property type="match status" value="1"/>
</dbReference>
<dbReference type="SMART" id="SM00345">
    <property type="entry name" value="HTH_GNTR"/>
    <property type="match status" value="1"/>
</dbReference>
<dbReference type="GO" id="GO:0030170">
    <property type="term" value="F:pyridoxal phosphate binding"/>
    <property type="evidence" value="ECO:0007669"/>
    <property type="project" value="InterPro"/>
</dbReference>
<dbReference type="AlphaFoldDB" id="A0A261SBY9"/>
<dbReference type="OrthoDB" id="9804020at2"/>
<dbReference type="GO" id="GO:0003700">
    <property type="term" value="F:DNA-binding transcription factor activity"/>
    <property type="evidence" value="ECO:0007669"/>
    <property type="project" value="InterPro"/>
</dbReference>
<accession>A0A261SBY9</accession>
<feature type="domain" description="HTH gntR-type" evidence="6">
    <location>
        <begin position="20"/>
        <end position="88"/>
    </location>
</feature>
<dbReference type="CDD" id="cd07377">
    <property type="entry name" value="WHTH_GntR"/>
    <property type="match status" value="1"/>
</dbReference>
<dbReference type="InterPro" id="IPR015421">
    <property type="entry name" value="PyrdxlP-dep_Trfase_major"/>
</dbReference>
<dbReference type="Gene3D" id="3.40.640.10">
    <property type="entry name" value="Type I PLP-dependent aspartate aminotransferase-like (Major domain)"/>
    <property type="match status" value="1"/>
</dbReference>
<dbReference type="GO" id="GO:0003677">
    <property type="term" value="F:DNA binding"/>
    <property type="evidence" value="ECO:0007669"/>
    <property type="project" value="UniProtKB-KW"/>
</dbReference>
<dbReference type="RefSeq" id="WP_094852921.1">
    <property type="nucleotide sequence ID" value="NZ_NEVM01000002.1"/>
</dbReference>
<gene>
    <name evidence="7" type="ORF">CAL29_10085</name>
</gene>
<keyword evidence="4 7" id="KW-0238">DNA-binding</keyword>
<evidence type="ECO:0000256" key="4">
    <source>
        <dbReference type="ARBA" id="ARBA00023125"/>
    </source>
</evidence>